<reference evidence="2" key="1">
    <citation type="submission" date="2015-04" db="UniProtKB">
        <authorList>
            <consortium name="EnsemblPlants"/>
        </authorList>
    </citation>
    <scope>IDENTIFICATION</scope>
    <source>
        <strain evidence="2">SL10</strain>
    </source>
</reference>
<feature type="region of interest" description="Disordered" evidence="1">
    <location>
        <begin position="28"/>
        <end position="47"/>
    </location>
</feature>
<feature type="compositionally biased region" description="Polar residues" evidence="1">
    <location>
        <begin position="73"/>
        <end position="84"/>
    </location>
</feature>
<dbReference type="Proteomes" id="UP000006591">
    <property type="component" value="Chromosome 5"/>
</dbReference>
<evidence type="ECO:0000256" key="1">
    <source>
        <dbReference type="SAM" id="MobiDB-lite"/>
    </source>
</evidence>
<dbReference type="AlphaFoldDB" id="A0A0E0HDX3"/>
<protein>
    <submittedName>
        <fullName evidence="2">Uncharacterized protein</fullName>
    </submittedName>
</protein>
<dbReference type="Gramene" id="ONIVA05G15660.1">
    <property type="protein sequence ID" value="ONIVA05G15660.1"/>
    <property type="gene ID" value="ONIVA05G15660"/>
</dbReference>
<feature type="region of interest" description="Disordered" evidence="1">
    <location>
        <begin position="60"/>
        <end position="90"/>
    </location>
</feature>
<name>A0A0E0HDX3_ORYNI</name>
<keyword evidence="3" id="KW-1185">Reference proteome</keyword>
<dbReference type="OMA" id="TWHELVS"/>
<feature type="compositionally biased region" description="Gly residues" evidence="1">
    <location>
        <begin position="28"/>
        <end position="45"/>
    </location>
</feature>
<dbReference type="HOGENOM" id="CLU_2444724_0_0_1"/>
<dbReference type="EnsemblPlants" id="ONIVA05G15660.1">
    <property type="protein sequence ID" value="ONIVA05G15660.1"/>
    <property type="gene ID" value="ONIVA05G15660"/>
</dbReference>
<evidence type="ECO:0000313" key="3">
    <source>
        <dbReference type="Proteomes" id="UP000006591"/>
    </source>
</evidence>
<accession>A0A0E0HDX3</accession>
<reference evidence="2" key="2">
    <citation type="submission" date="2018-04" db="EMBL/GenBank/DDBJ databases">
        <title>OnivRS2 (Oryza nivara Reference Sequence Version 2).</title>
        <authorList>
            <person name="Zhang J."/>
            <person name="Kudrna D."/>
            <person name="Lee S."/>
            <person name="Talag J."/>
            <person name="Rajasekar S."/>
            <person name="Welchert J."/>
            <person name="Hsing Y.-I."/>
            <person name="Wing R.A."/>
        </authorList>
    </citation>
    <scope>NUCLEOTIDE SEQUENCE [LARGE SCALE GENOMIC DNA]</scope>
    <source>
        <strain evidence="2">SL10</strain>
    </source>
</reference>
<proteinExistence type="predicted"/>
<evidence type="ECO:0000313" key="2">
    <source>
        <dbReference type="EnsemblPlants" id="ONIVA05G15660.1"/>
    </source>
</evidence>
<organism evidence="2">
    <name type="scientific">Oryza nivara</name>
    <name type="common">Indian wild rice</name>
    <name type="synonym">Oryza sativa f. spontanea</name>
    <dbReference type="NCBI Taxonomy" id="4536"/>
    <lineage>
        <taxon>Eukaryota</taxon>
        <taxon>Viridiplantae</taxon>
        <taxon>Streptophyta</taxon>
        <taxon>Embryophyta</taxon>
        <taxon>Tracheophyta</taxon>
        <taxon>Spermatophyta</taxon>
        <taxon>Magnoliopsida</taxon>
        <taxon>Liliopsida</taxon>
        <taxon>Poales</taxon>
        <taxon>Poaceae</taxon>
        <taxon>BOP clade</taxon>
        <taxon>Oryzoideae</taxon>
        <taxon>Oryzeae</taxon>
        <taxon>Oryzinae</taxon>
        <taxon>Oryza</taxon>
    </lineage>
</organism>
<sequence length="90" mass="9199">MDCTWHELVSGLVEEPALSLSVLEPDVGVGGGSGGGGGGGEGDNGGVFFVSPARVVEQSYNKPASNAHDGRTSSHNFSATSSHNFKYPAY</sequence>